<dbReference type="EMBL" id="JACIJI010000003">
    <property type="protein sequence ID" value="MBB5719279.1"/>
    <property type="molecule type" value="Genomic_DNA"/>
</dbReference>
<proteinExistence type="predicted"/>
<keyword evidence="2" id="KW-1133">Transmembrane helix</keyword>
<reference evidence="3 4" key="1">
    <citation type="submission" date="2020-08" db="EMBL/GenBank/DDBJ databases">
        <title>Genomic Encyclopedia of Type Strains, Phase IV (KMG-IV): sequencing the most valuable type-strain genomes for metagenomic binning, comparative biology and taxonomic classification.</title>
        <authorList>
            <person name="Goeker M."/>
        </authorList>
    </citation>
    <scope>NUCLEOTIDE SEQUENCE [LARGE SCALE GENOMIC DNA]</scope>
    <source>
        <strain evidence="3 4">DSM 27203</strain>
    </source>
</reference>
<sequence>MDSKLLARVGAAVFVGLAVAMTLVQMREEPATRAGPVPIAWVPDGDPLPLQIKACAEMGELALSSPDCRAAWAEKRRRFLGVDHPEAYSGLADPALSDAPDLVVPTPVGEQRGED</sequence>
<name>A0A840Z0H2_9SPHN</name>
<feature type="transmembrane region" description="Helical" evidence="2">
    <location>
        <begin position="6"/>
        <end position="24"/>
    </location>
</feature>
<dbReference type="Proteomes" id="UP000554342">
    <property type="component" value="Unassembled WGS sequence"/>
</dbReference>
<dbReference type="RefSeq" id="WP_184003827.1">
    <property type="nucleotide sequence ID" value="NZ_BAABIF010000012.1"/>
</dbReference>
<gene>
    <name evidence="3" type="ORF">FHR23_002217</name>
</gene>
<protein>
    <submittedName>
        <fullName evidence="3">Conjugative transfer region protein TrbK</fullName>
    </submittedName>
</protein>
<dbReference type="InterPro" id="IPR027587">
    <property type="entry name" value="TrbK"/>
</dbReference>
<dbReference type="NCBIfam" id="TIGR04360">
    <property type="entry name" value="other_trbK"/>
    <property type="match status" value="1"/>
</dbReference>
<keyword evidence="2" id="KW-0812">Transmembrane</keyword>
<evidence type="ECO:0000256" key="1">
    <source>
        <dbReference type="SAM" id="MobiDB-lite"/>
    </source>
</evidence>
<organism evidence="3 4">
    <name type="scientific">Stakelama sediminis</name>
    <dbReference type="NCBI Taxonomy" id="463200"/>
    <lineage>
        <taxon>Bacteria</taxon>
        <taxon>Pseudomonadati</taxon>
        <taxon>Pseudomonadota</taxon>
        <taxon>Alphaproteobacteria</taxon>
        <taxon>Sphingomonadales</taxon>
        <taxon>Sphingomonadaceae</taxon>
        <taxon>Stakelama</taxon>
    </lineage>
</organism>
<evidence type="ECO:0000313" key="3">
    <source>
        <dbReference type="EMBL" id="MBB5719279.1"/>
    </source>
</evidence>
<keyword evidence="4" id="KW-1185">Reference proteome</keyword>
<accession>A0A840Z0H2</accession>
<dbReference type="AlphaFoldDB" id="A0A840Z0H2"/>
<feature type="region of interest" description="Disordered" evidence="1">
    <location>
        <begin position="91"/>
        <end position="115"/>
    </location>
</feature>
<evidence type="ECO:0000313" key="4">
    <source>
        <dbReference type="Proteomes" id="UP000554342"/>
    </source>
</evidence>
<evidence type="ECO:0000256" key="2">
    <source>
        <dbReference type="SAM" id="Phobius"/>
    </source>
</evidence>
<comment type="caution">
    <text evidence="3">The sequence shown here is derived from an EMBL/GenBank/DDBJ whole genome shotgun (WGS) entry which is preliminary data.</text>
</comment>
<keyword evidence="2" id="KW-0472">Membrane</keyword>
<dbReference type="Pfam" id="PF20084">
    <property type="entry name" value="TrbK"/>
    <property type="match status" value="1"/>
</dbReference>